<dbReference type="CDD" id="cd04179">
    <property type="entry name" value="DPM_DPG-synthase_like"/>
    <property type="match status" value="1"/>
</dbReference>
<evidence type="ECO:0000313" key="2">
    <source>
        <dbReference type="EMBL" id="MCC2222000.1"/>
    </source>
</evidence>
<organism evidence="2 3">
    <name type="scientific">Anthropogastromicrobium aceti</name>
    <dbReference type="NCBI Taxonomy" id="2981768"/>
    <lineage>
        <taxon>Bacteria</taxon>
        <taxon>Bacillati</taxon>
        <taxon>Bacillota</taxon>
        <taxon>Clostridia</taxon>
        <taxon>Lachnospirales</taxon>
        <taxon>Lachnospiraceae</taxon>
        <taxon>Anthropogastromicrobium</taxon>
    </lineage>
</organism>
<reference evidence="2 3" key="1">
    <citation type="submission" date="2021-10" db="EMBL/GenBank/DDBJ databases">
        <title>Anaerobic single-cell dispensing facilitates the cultivation of human gut bacteria.</title>
        <authorList>
            <person name="Afrizal A."/>
        </authorList>
    </citation>
    <scope>NUCLEOTIDE SEQUENCE [LARGE SCALE GENOMIC DNA]</scope>
    <source>
        <strain evidence="2 3">CLA-AA-H224</strain>
    </source>
</reference>
<name>A0AAE3E541_9FIRM</name>
<dbReference type="PANTHER" id="PTHR48090:SF7">
    <property type="entry name" value="RFBJ PROTEIN"/>
    <property type="match status" value="1"/>
</dbReference>
<proteinExistence type="predicted"/>
<dbReference type="InterPro" id="IPR050256">
    <property type="entry name" value="Glycosyltransferase_2"/>
</dbReference>
<evidence type="ECO:0000313" key="3">
    <source>
        <dbReference type="Proteomes" id="UP001198200"/>
    </source>
</evidence>
<accession>A0AAE3E541</accession>
<sequence>MDEIAVLIPCFNEEITVGKVVRDFKKTLPQATVYVYDNNSTDKTVEKAKEAGAIVRHEYQQGKGNVVRRMFQEVEAQCYILVDADDTYPASEAAKMTERVLKYHADMVVGDRLSSTYFKVNKRRFHNSGNRFMRLAVQKLFGGKVRDVMTGYRALSYRFAKTIPVLSQNFEIETELTVYALENNLQVEEIAVAYKERPNGSQSKLSTIRDGISIIKKLLHLFCFYKPEKLWKIVVFVAGFVEIKNAKVKKISNIRENLLHISSGMQVLIALVLIENIHYKNKMDSEARLQNKKIYSEII</sequence>
<dbReference type="Gene3D" id="3.90.550.10">
    <property type="entry name" value="Spore Coat Polysaccharide Biosynthesis Protein SpsA, Chain A"/>
    <property type="match status" value="1"/>
</dbReference>
<dbReference type="PANTHER" id="PTHR48090">
    <property type="entry name" value="UNDECAPRENYL-PHOSPHATE 4-DEOXY-4-FORMAMIDO-L-ARABINOSE TRANSFERASE-RELATED"/>
    <property type="match status" value="1"/>
</dbReference>
<dbReference type="AlphaFoldDB" id="A0AAE3E541"/>
<evidence type="ECO:0000259" key="1">
    <source>
        <dbReference type="Pfam" id="PF00535"/>
    </source>
</evidence>
<keyword evidence="3" id="KW-1185">Reference proteome</keyword>
<dbReference type="RefSeq" id="WP_308731956.1">
    <property type="nucleotide sequence ID" value="NZ_JAJEQN010000025.1"/>
</dbReference>
<protein>
    <submittedName>
        <fullName evidence="2">Glycosyltransferase family 2 protein</fullName>
    </submittedName>
</protein>
<dbReference type="InterPro" id="IPR029044">
    <property type="entry name" value="Nucleotide-diphossugar_trans"/>
</dbReference>
<dbReference type="Proteomes" id="UP001198200">
    <property type="component" value="Unassembled WGS sequence"/>
</dbReference>
<dbReference type="Pfam" id="PF00535">
    <property type="entry name" value="Glycos_transf_2"/>
    <property type="match status" value="1"/>
</dbReference>
<dbReference type="SUPFAM" id="SSF53448">
    <property type="entry name" value="Nucleotide-diphospho-sugar transferases"/>
    <property type="match status" value="1"/>
</dbReference>
<feature type="domain" description="Glycosyltransferase 2-like" evidence="1">
    <location>
        <begin position="6"/>
        <end position="158"/>
    </location>
</feature>
<comment type="caution">
    <text evidence="2">The sequence shown here is derived from an EMBL/GenBank/DDBJ whole genome shotgun (WGS) entry which is preliminary data.</text>
</comment>
<gene>
    <name evidence="2" type="ORF">LKD48_10190</name>
</gene>
<dbReference type="InterPro" id="IPR001173">
    <property type="entry name" value="Glyco_trans_2-like"/>
</dbReference>
<dbReference type="EMBL" id="JAJEQN010000025">
    <property type="protein sequence ID" value="MCC2222000.1"/>
    <property type="molecule type" value="Genomic_DNA"/>
</dbReference>